<dbReference type="InterPro" id="IPR043459">
    <property type="entry name" value="NFD6/NOXY2-like"/>
</dbReference>
<dbReference type="KEGG" id="qsa:O6P43_004016"/>
<name>A0AAD7Q2Y4_QUISA</name>
<dbReference type="EMBL" id="JARAOO010000003">
    <property type="protein sequence ID" value="KAJ7973847.1"/>
    <property type="molecule type" value="Genomic_DNA"/>
</dbReference>
<comment type="caution">
    <text evidence="1">The sequence shown here is derived from an EMBL/GenBank/DDBJ whole genome shotgun (WGS) entry which is preliminary data.</text>
</comment>
<dbReference type="AlphaFoldDB" id="A0AAD7Q2Y4"/>
<evidence type="ECO:0000313" key="1">
    <source>
        <dbReference type="EMBL" id="KAJ7973847.1"/>
    </source>
</evidence>
<accession>A0AAD7Q2Y4</accession>
<proteinExistence type="predicted"/>
<dbReference type="PANTHER" id="PTHR33156">
    <property type="entry name" value="OS02G0230000 PROTEIN"/>
    <property type="match status" value="1"/>
</dbReference>
<dbReference type="Proteomes" id="UP001163823">
    <property type="component" value="Chromosome 3"/>
</dbReference>
<dbReference type="PANTHER" id="PTHR33156:SF73">
    <property type="entry name" value="PROTEIN NUCLEAR FUSION DEFECTIVE 6, CHLOROPLASTIC_MITOCHONDRIAL-LIKE"/>
    <property type="match status" value="1"/>
</dbReference>
<keyword evidence="2" id="KW-1185">Reference proteome</keyword>
<gene>
    <name evidence="1" type="ORF">O6P43_004016</name>
</gene>
<protein>
    <submittedName>
        <fullName evidence="1">Protein NUCLEAR FUSION DEFECTIVE 6 like</fullName>
    </submittedName>
</protein>
<reference evidence="1" key="1">
    <citation type="journal article" date="2023" name="Science">
        <title>Elucidation of the pathway for biosynthesis of saponin adjuvants from the soapbark tree.</title>
        <authorList>
            <person name="Reed J."/>
            <person name="Orme A."/>
            <person name="El-Demerdash A."/>
            <person name="Owen C."/>
            <person name="Martin L.B.B."/>
            <person name="Misra R.C."/>
            <person name="Kikuchi S."/>
            <person name="Rejzek M."/>
            <person name="Martin A.C."/>
            <person name="Harkess A."/>
            <person name="Leebens-Mack J."/>
            <person name="Louveau T."/>
            <person name="Stephenson M.J."/>
            <person name="Osbourn A."/>
        </authorList>
    </citation>
    <scope>NUCLEOTIDE SEQUENCE</scope>
    <source>
        <strain evidence="1">S10</strain>
    </source>
</reference>
<evidence type="ECO:0000313" key="2">
    <source>
        <dbReference type="Proteomes" id="UP001163823"/>
    </source>
</evidence>
<sequence>MASSKVMSRLSSRLQPLALKLSKQSLSLELSTLKSTAQSQVSVSSRRISRISRLPLELSSLGSTMALHNAVASARLVSSLPVESCGWGLVPQVGFGSVLLNNPVWLSGYLFDRINPRRTQLFR</sequence>
<organism evidence="1 2">
    <name type="scientific">Quillaja saponaria</name>
    <name type="common">Soap bark tree</name>
    <dbReference type="NCBI Taxonomy" id="32244"/>
    <lineage>
        <taxon>Eukaryota</taxon>
        <taxon>Viridiplantae</taxon>
        <taxon>Streptophyta</taxon>
        <taxon>Embryophyta</taxon>
        <taxon>Tracheophyta</taxon>
        <taxon>Spermatophyta</taxon>
        <taxon>Magnoliopsida</taxon>
        <taxon>eudicotyledons</taxon>
        <taxon>Gunneridae</taxon>
        <taxon>Pentapetalae</taxon>
        <taxon>rosids</taxon>
        <taxon>fabids</taxon>
        <taxon>Fabales</taxon>
        <taxon>Quillajaceae</taxon>
        <taxon>Quillaja</taxon>
    </lineage>
</organism>